<protein>
    <submittedName>
        <fullName evidence="6">Efflux RND transporter periplasmic adaptor subunit</fullName>
    </submittedName>
</protein>
<dbReference type="Gene3D" id="2.40.420.20">
    <property type="match status" value="1"/>
</dbReference>
<reference evidence="6 7" key="1">
    <citation type="journal article" date="2023" name="Ecotoxicol. Environ. Saf.">
        <title>Mercury remediation potential of mercury-resistant strain Rheinheimera metallidurans sp. nov. isolated from a municipal waste dumping site.</title>
        <authorList>
            <person name="Yadav V."/>
            <person name="Manjhi A."/>
            <person name="Vadakedath N."/>
        </authorList>
    </citation>
    <scope>NUCLEOTIDE SEQUENCE [LARGE SCALE GENOMIC DNA]</scope>
    <source>
        <strain evidence="6 7">E-49</strain>
    </source>
</reference>
<feature type="domain" description="CzcB-like C-terminal circularly permuted SH3-like" evidence="5">
    <location>
        <begin position="338"/>
        <end position="389"/>
    </location>
</feature>
<dbReference type="EMBL" id="JALAAR010000006">
    <property type="protein sequence ID" value="MEH8017449.1"/>
    <property type="molecule type" value="Genomic_DNA"/>
</dbReference>
<evidence type="ECO:0000259" key="4">
    <source>
        <dbReference type="Pfam" id="PF25954"/>
    </source>
</evidence>
<dbReference type="InterPro" id="IPR058792">
    <property type="entry name" value="Beta-barrel_RND_2"/>
</dbReference>
<dbReference type="PANTHER" id="PTHR32347:SF23">
    <property type="entry name" value="BLL5650 PROTEIN"/>
    <property type="match status" value="1"/>
</dbReference>
<evidence type="ECO:0000313" key="6">
    <source>
        <dbReference type="EMBL" id="MEH8017449.1"/>
    </source>
</evidence>
<comment type="caution">
    <text evidence="6">The sequence shown here is derived from an EMBL/GenBank/DDBJ whole genome shotgun (WGS) entry which is preliminary data.</text>
</comment>
<dbReference type="PANTHER" id="PTHR32347">
    <property type="entry name" value="EFFLUX SYSTEM COMPONENT YKNX-RELATED"/>
    <property type="match status" value="1"/>
</dbReference>
<dbReference type="InterPro" id="IPR050465">
    <property type="entry name" value="UPF0194_transport"/>
</dbReference>
<evidence type="ECO:0000256" key="2">
    <source>
        <dbReference type="ARBA" id="ARBA00023054"/>
    </source>
</evidence>
<dbReference type="Proteomes" id="UP001375382">
    <property type="component" value="Unassembled WGS sequence"/>
</dbReference>
<evidence type="ECO:0000313" key="7">
    <source>
        <dbReference type="Proteomes" id="UP001375382"/>
    </source>
</evidence>
<gene>
    <name evidence="6" type="ORF">MN202_09400</name>
</gene>
<keyword evidence="3" id="KW-0732">Signal</keyword>
<keyword evidence="2" id="KW-0175">Coiled coil</keyword>
<feature type="chain" id="PRO_5047220948" evidence="3">
    <location>
        <begin position="26"/>
        <end position="397"/>
    </location>
</feature>
<evidence type="ECO:0000256" key="1">
    <source>
        <dbReference type="ARBA" id="ARBA00004196"/>
    </source>
</evidence>
<feature type="domain" description="CusB-like beta-barrel" evidence="4">
    <location>
        <begin position="253"/>
        <end position="328"/>
    </location>
</feature>
<feature type="signal peptide" evidence="3">
    <location>
        <begin position="1"/>
        <end position="25"/>
    </location>
</feature>
<accession>A0ABU8C6P1</accession>
<dbReference type="RefSeq" id="WP_335735854.1">
    <property type="nucleotide sequence ID" value="NZ_JALAAR010000006.1"/>
</dbReference>
<dbReference type="Gene3D" id="2.40.30.170">
    <property type="match status" value="1"/>
</dbReference>
<dbReference type="Pfam" id="PF25975">
    <property type="entry name" value="CzcB_C"/>
    <property type="match status" value="1"/>
</dbReference>
<keyword evidence="7" id="KW-1185">Reference proteome</keyword>
<sequence>MYTNRLLPVLVTALCLAGCSEPALQVPLYQLETDTLAHSVNAEGELFAVNSVSISAPGTLQGPRFIASLASEYTEVQAGDIVVTFDASQLQKARVKASTGLGAVLADEQQKQAEQLKEQTTLGLEQRLIGHEFSFADRFTIDDVQIRSRLEIIDSMQNKEYLSDKQAYLGWQEQSFSQRSQGELELLQLQRGQQQNLLQQAETGLEQLEVRSPHQGIILYETNWRGEKPEVGGMVFPGHRIGSIPDLSLQHLKLYVIEQEAVGLLPGQQVNFALTAWPDETLSAKIVAVAPVAQSRERRDPRKYIEVRVEPDAQDPRFLPGNKVRANIVVNKLENVLLVPLQAIFSEQQQLYVYKRQQAGFIKQVIQIGTKSLSHAQILAGLQAGDEIALIKPESII</sequence>
<name>A0ABU8C6P1_9GAMM</name>
<proteinExistence type="predicted"/>
<organism evidence="6 7">
    <name type="scientific">Rheinheimera muenzenbergensis</name>
    <dbReference type="NCBI Taxonomy" id="1193628"/>
    <lineage>
        <taxon>Bacteria</taxon>
        <taxon>Pseudomonadati</taxon>
        <taxon>Pseudomonadota</taxon>
        <taxon>Gammaproteobacteria</taxon>
        <taxon>Chromatiales</taxon>
        <taxon>Chromatiaceae</taxon>
        <taxon>Rheinheimera</taxon>
    </lineage>
</organism>
<dbReference type="InterPro" id="IPR058649">
    <property type="entry name" value="CzcB_C"/>
</dbReference>
<evidence type="ECO:0000259" key="5">
    <source>
        <dbReference type="Pfam" id="PF25975"/>
    </source>
</evidence>
<comment type="subcellular location">
    <subcellularLocation>
        <location evidence="1">Cell envelope</location>
    </subcellularLocation>
</comment>
<evidence type="ECO:0000256" key="3">
    <source>
        <dbReference type="SAM" id="SignalP"/>
    </source>
</evidence>
<dbReference type="Pfam" id="PF25954">
    <property type="entry name" value="Beta-barrel_RND_2"/>
    <property type="match status" value="1"/>
</dbReference>